<feature type="domain" description="M23ase beta-sheet core" evidence="4">
    <location>
        <begin position="402"/>
        <end position="493"/>
    </location>
</feature>
<dbReference type="Gene3D" id="6.10.250.3150">
    <property type="match status" value="1"/>
</dbReference>
<dbReference type="CDD" id="cd12797">
    <property type="entry name" value="M23_peptidase"/>
    <property type="match status" value="1"/>
</dbReference>
<dbReference type="Proteomes" id="UP000077875">
    <property type="component" value="Chromosome"/>
</dbReference>
<feature type="signal peptide" evidence="3">
    <location>
        <begin position="1"/>
        <end position="21"/>
    </location>
</feature>
<dbReference type="GO" id="GO:0004222">
    <property type="term" value="F:metalloendopeptidase activity"/>
    <property type="evidence" value="ECO:0007669"/>
    <property type="project" value="TreeGrafter"/>
</dbReference>
<dbReference type="Gene3D" id="2.70.70.10">
    <property type="entry name" value="Glucose Permease (Domain IIA)"/>
    <property type="match status" value="1"/>
</dbReference>
<feature type="compositionally biased region" description="Basic and acidic residues" evidence="2">
    <location>
        <begin position="268"/>
        <end position="296"/>
    </location>
</feature>
<keyword evidence="6" id="KW-1185">Reference proteome</keyword>
<dbReference type="InterPro" id="IPR050570">
    <property type="entry name" value="Cell_wall_metabolism_enzyme"/>
</dbReference>
<proteinExistence type="predicted"/>
<evidence type="ECO:0000256" key="3">
    <source>
        <dbReference type="SAM" id="SignalP"/>
    </source>
</evidence>
<dbReference type="AlphaFoldDB" id="A0A172YBK6"/>
<protein>
    <recommendedName>
        <fullName evidence="4">M23ase beta-sheet core domain-containing protein</fullName>
    </recommendedName>
</protein>
<name>A0A172YBK6_9GAMM</name>
<dbReference type="KEGG" id="haa:A5892_03425"/>
<accession>A0A172YBK6</accession>
<evidence type="ECO:0000256" key="1">
    <source>
        <dbReference type="SAM" id="Coils"/>
    </source>
</evidence>
<organism evidence="5 6">
    <name type="scientific">Halotalea alkalilenta</name>
    <dbReference type="NCBI Taxonomy" id="376489"/>
    <lineage>
        <taxon>Bacteria</taxon>
        <taxon>Pseudomonadati</taxon>
        <taxon>Pseudomonadota</taxon>
        <taxon>Gammaproteobacteria</taxon>
        <taxon>Oceanospirillales</taxon>
        <taxon>Halomonadaceae</taxon>
        <taxon>Halotalea</taxon>
    </lineage>
</organism>
<feature type="chain" id="PRO_5008004562" description="M23ase beta-sheet core domain-containing protein" evidence="3">
    <location>
        <begin position="22"/>
        <end position="501"/>
    </location>
</feature>
<evidence type="ECO:0000259" key="4">
    <source>
        <dbReference type="Pfam" id="PF01551"/>
    </source>
</evidence>
<dbReference type="EMBL" id="CP015243">
    <property type="protein sequence ID" value="ANF56631.1"/>
    <property type="molecule type" value="Genomic_DNA"/>
</dbReference>
<feature type="compositionally biased region" description="Low complexity" evidence="2">
    <location>
        <begin position="314"/>
        <end position="326"/>
    </location>
</feature>
<evidence type="ECO:0000256" key="2">
    <source>
        <dbReference type="SAM" id="MobiDB-lite"/>
    </source>
</evidence>
<feature type="compositionally biased region" description="Low complexity" evidence="2">
    <location>
        <begin position="258"/>
        <end position="267"/>
    </location>
</feature>
<sequence>MKLASLATLSLLATLATPLQAADVDVSPQRLREINADIASMQARLRSTESQRDEARSALRQAEQALAQTHAQLATLGEQRQSASDTLAQLDQRLGELREESAAQKAALAAQLNALYRLGAQPELKLLLEQRDPTQLERYQRYLNAIEGARRERLETLARLDREINANRAEASRQHQTLERLIEEQRSREQRLAGQQSERESALARLDASYANDQARLTDLGEQRRDAEETLARIEREVAAARAAAERAAAERARQAEQARQAELARQAAERERQAEQARIAQQRDERARATEELARRTQQQSQPQPQPQPQPQQPQDRPAPRYQQPASPPSGSQLTEEEMNAEAPGTLASREPAQSAPPPPPPAPSAQSEPRQRAGSAWSGRWPIEGRLVSNYGEGEGLSRNGVVIQAAEGTPIHAIRAGQVVFADWLNGFGYLVIVDHGGTLTVYAHNQRNSVEVGDRVERGTVLGTVGDTGGRSSPALYFEVRRGGKPVNPTGWLSASR</sequence>
<gene>
    <name evidence="5" type="ORF">A5892_03425</name>
</gene>
<dbReference type="InterPro" id="IPR016047">
    <property type="entry name" value="M23ase_b-sheet_dom"/>
</dbReference>
<feature type="coiled-coil region" evidence="1">
    <location>
        <begin position="31"/>
        <end position="107"/>
    </location>
</feature>
<keyword evidence="1" id="KW-0175">Coiled coil</keyword>
<reference evidence="5 6" key="1">
    <citation type="submission" date="2016-04" db="EMBL/GenBank/DDBJ databases">
        <title>Complete Genome Sequence of Halotalea alkalilenta IHB B 13600.</title>
        <authorList>
            <person name="Swarnkar M.K."/>
            <person name="Sharma A."/>
            <person name="Kaushal K."/>
            <person name="Soni R."/>
            <person name="Rana S."/>
            <person name="Singh A.K."/>
            <person name="Gulati A."/>
        </authorList>
    </citation>
    <scope>NUCLEOTIDE SEQUENCE [LARGE SCALE GENOMIC DNA]</scope>
    <source>
        <strain evidence="5 6">IHB B 13600</strain>
    </source>
</reference>
<keyword evidence="3" id="KW-0732">Signal</keyword>
<dbReference type="FunFam" id="2.70.70.10:FF:000003">
    <property type="entry name" value="Murein hydrolase activator EnvC"/>
    <property type="match status" value="1"/>
</dbReference>
<dbReference type="PANTHER" id="PTHR21666:SF270">
    <property type="entry name" value="MUREIN HYDROLASE ACTIVATOR ENVC"/>
    <property type="match status" value="1"/>
</dbReference>
<evidence type="ECO:0000313" key="6">
    <source>
        <dbReference type="Proteomes" id="UP000077875"/>
    </source>
</evidence>
<dbReference type="STRING" id="376489.A5892_03425"/>
<dbReference type="Pfam" id="PF01551">
    <property type="entry name" value="Peptidase_M23"/>
    <property type="match status" value="1"/>
</dbReference>
<feature type="compositionally biased region" description="Pro residues" evidence="2">
    <location>
        <begin position="356"/>
        <end position="365"/>
    </location>
</feature>
<dbReference type="InterPro" id="IPR011055">
    <property type="entry name" value="Dup_hybrid_motif"/>
</dbReference>
<feature type="region of interest" description="Disordered" evidence="2">
    <location>
        <begin position="249"/>
        <end position="380"/>
    </location>
</feature>
<evidence type="ECO:0000313" key="5">
    <source>
        <dbReference type="EMBL" id="ANF56631.1"/>
    </source>
</evidence>
<dbReference type="PANTHER" id="PTHR21666">
    <property type="entry name" value="PEPTIDASE-RELATED"/>
    <property type="match status" value="1"/>
</dbReference>
<dbReference type="SUPFAM" id="SSF51261">
    <property type="entry name" value="Duplicated hybrid motif"/>
    <property type="match status" value="1"/>
</dbReference>